<dbReference type="AlphaFoldDB" id="A0A5J5FYL3"/>
<dbReference type="OrthoDB" id="6043530at2"/>
<organism evidence="1 2">
    <name type="scientific">Affinibrenneria salicis</name>
    <dbReference type="NCBI Taxonomy" id="2590031"/>
    <lineage>
        <taxon>Bacteria</taxon>
        <taxon>Pseudomonadati</taxon>
        <taxon>Pseudomonadota</taxon>
        <taxon>Gammaproteobacteria</taxon>
        <taxon>Enterobacterales</taxon>
        <taxon>Pectobacteriaceae</taxon>
        <taxon>Affinibrenneria</taxon>
    </lineage>
</organism>
<evidence type="ECO:0000313" key="1">
    <source>
        <dbReference type="EMBL" id="KAA8999063.1"/>
    </source>
</evidence>
<protein>
    <submittedName>
        <fullName evidence="1">Uncharacterized protein</fullName>
    </submittedName>
</protein>
<gene>
    <name evidence="1" type="ORF">FJU30_15445</name>
</gene>
<dbReference type="EMBL" id="VYKJ01000007">
    <property type="protein sequence ID" value="KAA8999063.1"/>
    <property type="molecule type" value="Genomic_DNA"/>
</dbReference>
<dbReference type="Proteomes" id="UP000335415">
    <property type="component" value="Unassembled WGS sequence"/>
</dbReference>
<proteinExistence type="predicted"/>
<name>A0A5J5FYL3_9GAMM</name>
<comment type="caution">
    <text evidence="1">The sequence shown here is derived from an EMBL/GenBank/DDBJ whole genome shotgun (WGS) entry which is preliminary data.</text>
</comment>
<accession>A0A5J5FYL3</accession>
<evidence type="ECO:0000313" key="2">
    <source>
        <dbReference type="Proteomes" id="UP000335415"/>
    </source>
</evidence>
<keyword evidence="2" id="KW-1185">Reference proteome</keyword>
<reference evidence="1 2" key="1">
    <citation type="submission" date="2019-09" db="EMBL/GenBank/DDBJ databases">
        <authorList>
            <person name="Li Y."/>
        </authorList>
    </citation>
    <scope>NUCLEOTIDE SEQUENCE [LARGE SCALE GENOMIC DNA]</scope>
    <source>
        <strain evidence="1 2">L3-3HA</strain>
    </source>
</reference>
<sequence>MGWVDPLGLAKCHFSGNRGRNKAVHDIEQNGYSIVAEEVTMRVNGRRIRADFVAVDGHGNYHVFEAKHGTGGLTRNQKASGVFNMNSPSNTVDGIGGGTITSSSGTGGKFSIATGNREIAERIGEKGSTFDAIFHVLKY</sequence>